<keyword evidence="1" id="KW-0677">Repeat</keyword>
<dbReference type="SUPFAM" id="SSF56024">
    <property type="entry name" value="Phospholipase D/nuclease"/>
    <property type="match status" value="2"/>
</dbReference>
<dbReference type="GeneID" id="37040922"/>
<dbReference type="PROSITE" id="PS50035">
    <property type="entry name" value="PLD"/>
    <property type="match status" value="2"/>
</dbReference>
<dbReference type="AlphaFoldDB" id="A0A316YCR6"/>
<dbReference type="GO" id="GO:0009395">
    <property type="term" value="P:phospholipid catabolic process"/>
    <property type="evidence" value="ECO:0007669"/>
    <property type="project" value="TreeGrafter"/>
</dbReference>
<keyword evidence="9" id="KW-1185">Reference proteome</keyword>
<organism evidence="8 9">
    <name type="scientific">Acaromyces ingoldii</name>
    <dbReference type="NCBI Taxonomy" id="215250"/>
    <lineage>
        <taxon>Eukaryota</taxon>
        <taxon>Fungi</taxon>
        <taxon>Dikarya</taxon>
        <taxon>Basidiomycota</taxon>
        <taxon>Ustilaginomycotina</taxon>
        <taxon>Exobasidiomycetes</taxon>
        <taxon>Exobasidiales</taxon>
        <taxon>Cryptobasidiaceae</taxon>
        <taxon>Acaromyces</taxon>
    </lineage>
</organism>
<evidence type="ECO:0000256" key="1">
    <source>
        <dbReference type="ARBA" id="ARBA00022737"/>
    </source>
</evidence>
<evidence type="ECO:0000313" key="9">
    <source>
        <dbReference type="Proteomes" id="UP000245768"/>
    </source>
</evidence>
<evidence type="ECO:0000256" key="2">
    <source>
        <dbReference type="ARBA" id="ARBA00022801"/>
    </source>
</evidence>
<dbReference type="PANTHER" id="PTHR18896:SF186">
    <property type="entry name" value="PHOSPHOLIPASE D"/>
    <property type="match status" value="1"/>
</dbReference>
<reference evidence="8 9" key="1">
    <citation type="journal article" date="2018" name="Mol. Biol. Evol.">
        <title>Broad Genomic Sampling Reveals a Smut Pathogenic Ancestry of the Fungal Clade Ustilaginomycotina.</title>
        <authorList>
            <person name="Kijpornyongpan T."/>
            <person name="Mondo S.J."/>
            <person name="Barry K."/>
            <person name="Sandor L."/>
            <person name="Lee J."/>
            <person name="Lipzen A."/>
            <person name="Pangilinan J."/>
            <person name="LaButti K."/>
            <person name="Hainaut M."/>
            <person name="Henrissat B."/>
            <person name="Grigoriev I.V."/>
            <person name="Spatafora J.W."/>
            <person name="Aime M.C."/>
        </authorList>
    </citation>
    <scope>NUCLEOTIDE SEQUENCE [LARGE SCALE GENOMIC DNA]</scope>
    <source>
        <strain evidence="8 9">MCA 4198</strain>
    </source>
</reference>
<dbReference type="CDD" id="cd00138">
    <property type="entry name" value="PLDc_SF"/>
    <property type="match status" value="1"/>
</dbReference>
<dbReference type="InterPro" id="IPR025202">
    <property type="entry name" value="PLD-like_dom"/>
</dbReference>
<dbReference type="PANTHER" id="PTHR18896">
    <property type="entry name" value="PHOSPHOLIPASE D"/>
    <property type="match status" value="1"/>
</dbReference>
<dbReference type="GO" id="GO:0006654">
    <property type="term" value="P:phosphatidic acid biosynthetic process"/>
    <property type="evidence" value="ECO:0007669"/>
    <property type="project" value="InterPro"/>
</dbReference>
<evidence type="ECO:0000313" key="8">
    <source>
        <dbReference type="EMBL" id="PWN86991.1"/>
    </source>
</evidence>
<dbReference type="STRING" id="215250.A0A316YCR6"/>
<dbReference type="RefSeq" id="XP_025374189.1">
    <property type="nucleotide sequence ID" value="XM_025519006.1"/>
</dbReference>
<proteinExistence type="inferred from homology"/>
<dbReference type="CDD" id="cd09141">
    <property type="entry name" value="PLDc_vPLD1_2_yPLD_like_2"/>
    <property type="match status" value="1"/>
</dbReference>
<dbReference type="EMBL" id="KZ819641">
    <property type="protein sequence ID" value="PWN86991.1"/>
    <property type="molecule type" value="Genomic_DNA"/>
</dbReference>
<feature type="domain" description="PLD phosphodiesterase" evidence="7">
    <location>
        <begin position="159"/>
        <end position="186"/>
    </location>
</feature>
<evidence type="ECO:0000256" key="4">
    <source>
        <dbReference type="ARBA" id="ARBA00023098"/>
    </source>
</evidence>
<keyword evidence="2 5" id="KW-0378">Hydrolase</keyword>
<evidence type="ECO:0000256" key="3">
    <source>
        <dbReference type="ARBA" id="ARBA00022963"/>
    </source>
</evidence>
<feature type="domain" description="PLD phosphodiesterase" evidence="7">
    <location>
        <begin position="608"/>
        <end position="635"/>
    </location>
</feature>
<dbReference type="Proteomes" id="UP000245768">
    <property type="component" value="Unassembled WGS sequence"/>
</dbReference>
<protein>
    <recommendedName>
        <fullName evidence="5">Phospholipase</fullName>
        <ecNumber evidence="5">3.1.4.4</ecNumber>
    </recommendedName>
</protein>
<dbReference type="InParanoid" id="A0A316YCR6"/>
<dbReference type="OrthoDB" id="14911at2759"/>
<comment type="catalytic activity">
    <reaction evidence="5">
        <text>a 1,2-diacyl-sn-glycero-3-phosphocholine + H2O = a 1,2-diacyl-sn-glycero-3-phosphate + choline + H(+)</text>
        <dbReference type="Rhea" id="RHEA:14445"/>
        <dbReference type="ChEBI" id="CHEBI:15354"/>
        <dbReference type="ChEBI" id="CHEBI:15377"/>
        <dbReference type="ChEBI" id="CHEBI:15378"/>
        <dbReference type="ChEBI" id="CHEBI:57643"/>
        <dbReference type="ChEBI" id="CHEBI:58608"/>
        <dbReference type="EC" id="3.1.4.4"/>
    </reaction>
</comment>
<evidence type="ECO:0000256" key="6">
    <source>
        <dbReference type="SAM" id="MobiDB-lite"/>
    </source>
</evidence>
<dbReference type="CDD" id="cd09138">
    <property type="entry name" value="PLDc_vPLD1_2_yPLD_like_1"/>
    <property type="match status" value="1"/>
</dbReference>
<name>A0A316YCR6_9BASI</name>
<keyword evidence="4" id="KW-0443">Lipid metabolism</keyword>
<dbReference type="Pfam" id="PF00614">
    <property type="entry name" value="PLDc"/>
    <property type="match status" value="1"/>
</dbReference>
<dbReference type="Gene3D" id="3.30.870.10">
    <property type="entry name" value="Endonuclease Chain A"/>
    <property type="match status" value="3"/>
</dbReference>
<feature type="region of interest" description="Disordered" evidence="6">
    <location>
        <begin position="1"/>
        <end position="24"/>
    </location>
</feature>
<feature type="region of interest" description="Disordered" evidence="6">
    <location>
        <begin position="699"/>
        <end position="725"/>
    </location>
</feature>
<dbReference type="SMART" id="SM00155">
    <property type="entry name" value="PLDc"/>
    <property type="match status" value="2"/>
</dbReference>
<dbReference type="InterPro" id="IPR001736">
    <property type="entry name" value="PLipase_D/transphosphatidylase"/>
</dbReference>
<gene>
    <name evidence="8" type="ORF">FA10DRAFT_234909</name>
</gene>
<dbReference type="GO" id="GO:0035556">
    <property type="term" value="P:intracellular signal transduction"/>
    <property type="evidence" value="ECO:0007669"/>
    <property type="project" value="InterPro"/>
</dbReference>
<dbReference type="InterPro" id="IPR016555">
    <property type="entry name" value="PLipase_D_euk"/>
</dbReference>
<evidence type="ECO:0000259" key="7">
    <source>
        <dbReference type="PROSITE" id="PS50035"/>
    </source>
</evidence>
<comment type="similarity">
    <text evidence="5">Belongs to the phospholipase D family.</text>
</comment>
<dbReference type="PIRSF" id="PIRSF009376">
    <property type="entry name" value="Phospholipase_D_euk"/>
    <property type="match status" value="1"/>
</dbReference>
<accession>A0A316YCR6</accession>
<evidence type="ECO:0000256" key="5">
    <source>
        <dbReference type="PIRNR" id="PIRNR009376"/>
    </source>
</evidence>
<dbReference type="Pfam" id="PF13091">
    <property type="entry name" value="PLDc_2"/>
    <property type="match status" value="1"/>
</dbReference>
<sequence length="841" mass="95984">MKRMKVSVETTLNPNHRHDEAHEKEQDAMRQAICDSHRFRSFANIRSGNAAKWYSDGHDYFWALSEILEGARDCIYILDWWLSPELYLRRPPAHYEEYRLDRLLLKKAKEGVQIRIVVYKEVTQTMTMSSAHTKHHLEQMHPNIQVFRHPDHLGGEQTYFWSHHSKVVCVDNTTACIGGLDICYGRWDTQLHPLSDVHPRETLERTLFPGQDYNNARVQDFQKVDDFMSNQQSSLRVGRMPWHDVHISLHGPAALDVAHLFVERWNFVCELKYSGDKQYQLLAFPHGAPSLEEVHPIHDAIARHPYTARFHSTGQLFRHPWHAEKRDDSEAATRGHTMDIQVIRTCADWSNGTLPEKSIQNAYIEMIREASHCIYIENQFFITATEPGTPVVNLIGAALVERILSAAKDGRKFKVIVVIPTIPCFAGELDEAAGIRCIMAYQYRSIARRGKSILEQLEAAGVDGHEYISFYNLRGIDRINWAGVRRMEKETGVSFHEVQIAAARIYLGEQGYAAGNQTVAIKTADDADDAKRDSEGKKDPKTIARIAMPKTVDEAMDVIRRFQAAASRDDENRVKDSIADCTLHGQRPIDEEHWPQDIEDEREAFVTEEVYVHSKLMIVDDRKVLIGSANINDRSQKGDGDSETACVIEDTDLFESVMNGEKYMASRFAASFRRHLWRQHLGLVAPQYCSPESAATYPTEAMRPAPHGNPDPEKMAAAEGASTQEREWERLVADPLSDEVERMWKGQAKSNTEIADDIFQVVPSDKVRNWKDYNAFFVARGSRTGHVAADPAKWSTEAVRKRLAQWRGCLVEMPLHFLEEENLEKGSRGIEVNDTTLPIYL</sequence>
<dbReference type="InterPro" id="IPR015679">
    <property type="entry name" value="PLipase_D_fam"/>
</dbReference>
<dbReference type="GO" id="GO:0004630">
    <property type="term" value="F:phospholipase D activity"/>
    <property type="evidence" value="ECO:0007669"/>
    <property type="project" value="UniProtKB-UniRule"/>
</dbReference>
<keyword evidence="3 5" id="KW-0442">Lipid degradation</keyword>
<dbReference type="EC" id="3.1.4.4" evidence="5"/>